<evidence type="ECO:0000256" key="1">
    <source>
        <dbReference type="SAM" id="MobiDB-lite"/>
    </source>
</evidence>
<reference evidence="2" key="1">
    <citation type="submission" date="2020-03" db="EMBL/GenBank/DDBJ databases">
        <title>Castanea mollissima Vanexum genome sequencing.</title>
        <authorList>
            <person name="Staton M."/>
        </authorList>
    </citation>
    <scope>NUCLEOTIDE SEQUENCE</scope>
    <source>
        <tissue evidence="2">Leaf</tissue>
    </source>
</reference>
<name>A0A8J4RHK9_9ROSI</name>
<dbReference type="Proteomes" id="UP000737018">
    <property type="component" value="Unassembled WGS sequence"/>
</dbReference>
<accession>A0A8J4RHK9</accession>
<gene>
    <name evidence="2" type="ORF">CMV_007902</name>
</gene>
<keyword evidence="3" id="KW-1185">Reference proteome</keyword>
<feature type="non-terminal residue" evidence="2">
    <location>
        <position position="21"/>
    </location>
</feature>
<feature type="region of interest" description="Disordered" evidence="1">
    <location>
        <begin position="1"/>
        <end position="21"/>
    </location>
</feature>
<evidence type="ECO:0000313" key="3">
    <source>
        <dbReference type="Proteomes" id="UP000737018"/>
    </source>
</evidence>
<proteinExistence type="predicted"/>
<comment type="caution">
    <text evidence="2">The sequence shown here is derived from an EMBL/GenBank/DDBJ whole genome shotgun (WGS) entry which is preliminary data.</text>
</comment>
<feature type="compositionally biased region" description="Basic and acidic residues" evidence="1">
    <location>
        <begin position="8"/>
        <end position="21"/>
    </location>
</feature>
<protein>
    <submittedName>
        <fullName evidence="2">Uncharacterized protein</fullName>
    </submittedName>
</protein>
<dbReference type="AlphaFoldDB" id="A0A8J4RHK9"/>
<sequence>PHSLTEPEDTHRVSLAHGIED</sequence>
<evidence type="ECO:0000313" key="2">
    <source>
        <dbReference type="EMBL" id="KAF3968193.1"/>
    </source>
</evidence>
<dbReference type="EMBL" id="JRKL02000804">
    <property type="protein sequence ID" value="KAF3968193.1"/>
    <property type="molecule type" value="Genomic_DNA"/>
</dbReference>
<organism evidence="2 3">
    <name type="scientific">Castanea mollissima</name>
    <name type="common">Chinese chestnut</name>
    <dbReference type="NCBI Taxonomy" id="60419"/>
    <lineage>
        <taxon>Eukaryota</taxon>
        <taxon>Viridiplantae</taxon>
        <taxon>Streptophyta</taxon>
        <taxon>Embryophyta</taxon>
        <taxon>Tracheophyta</taxon>
        <taxon>Spermatophyta</taxon>
        <taxon>Magnoliopsida</taxon>
        <taxon>eudicotyledons</taxon>
        <taxon>Gunneridae</taxon>
        <taxon>Pentapetalae</taxon>
        <taxon>rosids</taxon>
        <taxon>fabids</taxon>
        <taxon>Fagales</taxon>
        <taxon>Fagaceae</taxon>
        <taxon>Castanea</taxon>
    </lineage>
</organism>